<dbReference type="OrthoDB" id="5867794at2759"/>
<dbReference type="AlphaFoldDB" id="A0A0B1S5J9"/>
<feature type="region of interest" description="Disordered" evidence="1">
    <location>
        <begin position="201"/>
        <end position="309"/>
    </location>
</feature>
<feature type="compositionally biased region" description="Basic and acidic residues" evidence="1">
    <location>
        <begin position="201"/>
        <end position="218"/>
    </location>
</feature>
<sequence>LERSPDRLLSVSPQKPPSLIGEAPFPDRPREAPFADRPTFEEKAKKVFESETRRGSRDRSPPRVSESWRADSSSAKRVEPEEVLWDEETDRDYPRKAVERDVSPWRKDKRTDFESDRDPRRSFPPAQERGPRGRDFFDAQQKINVAPMRRDYIPPETRNQGTYEKLMKVVMGSINPRASVNPRLTDRVLPADGGEFRKLNSERLDGYSRPSLDAERYRTTTHPSSSSFTDSSLPSSLSGKADYLKDIPTRTNNSFTGPPRWESWRNLGSSQSTAPSKALNSGDISAPSSDSWRTGASKSESWRNVTKVI</sequence>
<reference evidence="2 3" key="1">
    <citation type="submission" date="2014-03" db="EMBL/GenBank/DDBJ databases">
        <title>Draft genome of the hookworm Oesophagostomum dentatum.</title>
        <authorList>
            <person name="Mitreva M."/>
        </authorList>
    </citation>
    <scope>NUCLEOTIDE SEQUENCE [LARGE SCALE GENOMIC DNA]</scope>
    <source>
        <strain evidence="2 3">OD-Hann</strain>
    </source>
</reference>
<organism evidence="2 3">
    <name type="scientific">Oesophagostomum dentatum</name>
    <name type="common">Nodular worm</name>
    <dbReference type="NCBI Taxonomy" id="61180"/>
    <lineage>
        <taxon>Eukaryota</taxon>
        <taxon>Metazoa</taxon>
        <taxon>Ecdysozoa</taxon>
        <taxon>Nematoda</taxon>
        <taxon>Chromadorea</taxon>
        <taxon>Rhabditida</taxon>
        <taxon>Rhabditina</taxon>
        <taxon>Rhabditomorpha</taxon>
        <taxon>Strongyloidea</taxon>
        <taxon>Strongylidae</taxon>
        <taxon>Oesophagostomum</taxon>
    </lineage>
</organism>
<feature type="compositionally biased region" description="Low complexity" evidence="1">
    <location>
        <begin position="220"/>
        <end position="238"/>
    </location>
</feature>
<feature type="compositionally biased region" description="Polar residues" evidence="1">
    <location>
        <begin position="266"/>
        <end position="309"/>
    </location>
</feature>
<protein>
    <submittedName>
        <fullName evidence="2">Uncharacterized protein</fullName>
    </submittedName>
</protein>
<keyword evidence="3" id="KW-1185">Reference proteome</keyword>
<proteinExistence type="predicted"/>
<feature type="non-terminal residue" evidence="2">
    <location>
        <position position="1"/>
    </location>
</feature>
<evidence type="ECO:0000256" key="1">
    <source>
        <dbReference type="SAM" id="MobiDB-lite"/>
    </source>
</evidence>
<dbReference type="EMBL" id="KN601535">
    <property type="protein sequence ID" value="KHJ80194.1"/>
    <property type="molecule type" value="Genomic_DNA"/>
</dbReference>
<evidence type="ECO:0000313" key="3">
    <source>
        <dbReference type="Proteomes" id="UP000053660"/>
    </source>
</evidence>
<feature type="compositionally biased region" description="Basic and acidic residues" evidence="1">
    <location>
        <begin position="91"/>
        <end position="121"/>
    </location>
</feature>
<feature type="compositionally biased region" description="Basic and acidic residues" evidence="1">
    <location>
        <begin position="25"/>
        <end position="80"/>
    </location>
</feature>
<name>A0A0B1S5J9_OESDE</name>
<feature type="region of interest" description="Disordered" evidence="1">
    <location>
        <begin position="1"/>
        <end position="138"/>
    </location>
</feature>
<accession>A0A0B1S5J9</accession>
<dbReference type="Proteomes" id="UP000053660">
    <property type="component" value="Unassembled WGS sequence"/>
</dbReference>
<gene>
    <name evidence="2" type="ORF">OESDEN_20136</name>
</gene>
<evidence type="ECO:0000313" key="2">
    <source>
        <dbReference type="EMBL" id="KHJ80194.1"/>
    </source>
</evidence>
<feature type="compositionally biased region" description="Acidic residues" evidence="1">
    <location>
        <begin position="81"/>
        <end position="90"/>
    </location>
</feature>